<feature type="region of interest" description="Disordered" evidence="1">
    <location>
        <begin position="24"/>
        <end position="61"/>
    </location>
</feature>
<sequence length="738" mass="82154">MATHTNMNTFSTKLNRNVLTMPKWVTETHDRVGPKPPPPPSPSTPDSATKAPILPPKTKNLPEPDYEVIEFSGQQYSNEVLKSGSRSKTPSTPDAKLKCTLCGSHNPWVTCEECAQQIFCASCDDMFHKHPKRRTHVRKAIEQTRPPLPPKILPGQNGPTPPVAPPRRKGRGFTPLLSRKEQVNMNTLPIPPSPTPSMKSTSWQDRVSSLKSGLNLMNRPLPDTPKTPTSEATSSRSVTPKSVFDSIQRPPSVTLEKIKSKASATLDRMALLQQRYRQHKEDSQKGNTDRSGSVTDQNLSFDQWSNISPSPSHFRSGSMSSGINSSHFDLTDDSHFHNMFNQRQMHASGIQQQRSNGQFGTRGMSTSVFNLNHINRRAPEPQTNWMNNPMQQAQSMAHLNCANCSNPQTNAWQAHQQRMPAHAHGGEWGNQFSSQQQMNRSNLSLNVGAGYMLPHHQGTGGMMAPPPVFMNQTGMMAGMYPYPYHAGMPVMNPGLVGMPPPTRSRATSRAGSRAASPAMSRKSMPVRRKQRTTSYVEDELTDDEDSDQDDRRSIVSNRSGMNNTLRARQRRMSSASQLLDDESEMNTRQTRTKTRDARDRRGSIAKSVQSDWLPIRRPTVNQSNSGNRQNEPGFINPPRTNRIYSDLDSESSGTRALVQAKIQEKLDKSTKRSSSKEKAAEAARHKPVKVSTEVQAGGSRPIIKATTGTETKTVAKQAHTKEILAEENKKKMHKLMTR</sequence>
<feature type="compositionally biased region" description="Pro residues" evidence="1">
    <location>
        <begin position="34"/>
        <end position="43"/>
    </location>
</feature>
<feature type="compositionally biased region" description="Polar residues" evidence="1">
    <location>
        <begin position="554"/>
        <end position="564"/>
    </location>
</feature>
<dbReference type="GO" id="GO:0097039">
    <property type="term" value="P:protein linear polyubiquitination"/>
    <property type="evidence" value="ECO:0007669"/>
    <property type="project" value="TreeGrafter"/>
</dbReference>
<proteinExistence type="predicted"/>
<dbReference type="GO" id="GO:0071797">
    <property type="term" value="C:LUBAC complex"/>
    <property type="evidence" value="ECO:0007669"/>
    <property type="project" value="InterPro"/>
</dbReference>
<feature type="region of interest" description="Disordered" evidence="1">
    <location>
        <begin position="496"/>
        <end position="651"/>
    </location>
</feature>
<gene>
    <name evidence="2" type="ORF">CCAP1982_LOCUS6413</name>
</gene>
<dbReference type="InterPro" id="IPR026254">
    <property type="entry name" value="RNF31-like"/>
</dbReference>
<evidence type="ECO:0000313" key="3">
    <source>
        <dbReference type="Proteomes" id="UP000606786"/>
    </source>
</evidence>
<feature type="region of interest" description="Disordered" evidence="1">
    <location>
        <begin position="145"/>
        <end position="169"/>
    </location>
</feature>
<protein>
    <submittedName>
        <fullName evidence="2">(Mediterranean fruit fly) hypothetical protein</fullName>
    </submittedName>
</protein>
<dbReference type="GO" id="GO:1990450">
    <property type="term" value="F:linear polyubiquitin binding"/>
    <property type="evidence" value="ECO:0007669"/>
    <property type="project" value="TreeGrafter"/>
</dbReference>
<organism evidence="2 3">
    <name type="scientific">Ceratitis capitata</name>
    <name type="common">Mediterranean fruit fly</name>
    <name type="synonym">Tephritis capitata</name>
    <dbReference type="NCBI Taxonomy" id="7213"/>
    <lineage>
        <taxon>Eukaryota</taxon>
        <taxon>Metazoa</taxon>
        <taxon>Ecdysozoa</taxon>
        <taxon>Arthropoda</taxon>
        <taxon>Hexapoda</taxon>
        <taxon>Insecta</taxon>
        <taxon>Pterygota</taxon>
        <taxon>Neoptera</taxon>
        <taxon>Endopterygota</taxon>
        <taxon>Diptera</taxon>
        <taxon>Brachycera</taxon>
        <taxon>Muscomorpha</taxon>
        <taxon>Tephritoidea</taxon>
        <taxon>Tephritidae</taxon>
        <taxon>Ceratitis</taxon>
        <taxon>Ceratitis</taxon>
    </lineage>
</organism>
<feature type="compositionally biased region" description="Basic and acidic residues" evidence="1">
    <location>
        <begin position="593"/>
        <end position="602"/>
    </location>
</feature>
<accession>A0A811UHH5</accession>
<dbReference type="Proteomes" id="UP000606786">
    <property type="component" value="Unassembled WGS sequence"/>
</dbReference>
<feature type="compositionally biased region" description="Polar residues" evidence="1">
    <location>
        <begin position="289"/>
        <end position="315"/>
    </location>
</feature>
<evidence type="ECO:0000313" key="2">
    <source>
        <dbReference type="EMBL" id="CAD6997788.1"/>
    </source>
</evidence>
<reference evidence="2" key="1">
    <citation type="submission" date="2020-11" db="EMBL/GenBank/DDBJ databases">
        <authorList>
            <person name="Whitehead M."/>
        </authorList>
    </citation>
    <scope>NUCLEOTIDE SEQUENCE</scope>
    <source>
        <strain evidence="2">EGII</strain>
    </source>
</reference>
<feature type="compositionally biased region" description="Polar residues" evidence="1">
    <location>
        <begin position="619"/>
        <end position="630"/>
    </location>
</feature>
<feature type="compositionally biased region" description="Acidic residues" evidence="1">
    <location>
        <begin position="536"/>
        <end position="548"/>
    </location>
</feature>
<evidence type="ECO:0000256" key="1">
    <source>
        <dbReference type="SAM" id="MobiDB-lite"/>
    </source>
</evidence>
<dbReference type="GO" id="GO:0061630">
    <property type="term" value="F:ubiquitin protein ligase activity"/>
    <property type="evidence" value="ECO:0007669"/>
    <property type="project" value="TreeGrafter"/>
</dbReference>
<comment type="caution">
    <text evidence="2">The sequence shown here is derived from an EMBL/GenBank/DDBJ whole genome shotgun (WGS) entry which is preliminary data.</text>
</comment>
<keyword evidence="3" id="KW-1185">Reference proteome</keyword>
<dbReference type="GO" id="GO:0036435">
    <property type="term" value="F:K48-linked polyubiquitin modification-dependent protein binding"/>
    <property type="evidence" value="ECO:0007669"/>
    <property type="project" value="TreeGrafter"/>
</dbReference>
<dbReference type="OrthoDB" id="9978677at2759"/>
<feature type="region of interest" description="Disordered" evidence="1">
    <location>
        <begin position="276"/>
        <end position="321"/>
    </location>
</feature>
<feature type="compositionally biased region" description="Basic and acidic residues" evidence="1">
    <location>
        <begin position="279"/>
        <end position="288"/>
    </location>
</feature>
<dbReference type="EMBL" id="CAJHJT010000012">
    <property type="protein sequence ID" value="CAD6997788.1"/>
    <property type="molecule type" value="Genomic_DNA"/>
</dbReference>
<feature type="compositionally biased region" description="Polar residues" evidence="1">
    <location>
        <begin position="226"/>
        <end position="240"/>
    </location>
</feature>
<dbReference type="PANTHER" id="PTHR16004">
    <property type="entry name" value="RING FINGER PROTEIN 31-RELATED"/>
    <property type="match status" value="1"/>
</dbReference>
<feature type="region of interest" description="Disordered" evidence="1">
    <location>
        <begin position="664"/>
        <end position="701"/>
    </location>
</feature>
<feature type="region of interest" description="Disordered" evidence="1">
    <location>
        <begin position="213"/>
        <end position="248"/>
    </location>
</feature>
<dbReference type="CDD" id="cd19815">
    <property type="entry name" value="Bbox1_HOIP"/>
    <property type="match status" value="1"/>
</dbReference>
<dbReference type="GO" id="GO:0070530">
    <property type="term" value="F:K63-linked polyubiquitin modification-dependent protein binding"/>
    <property type="evidence" value="ECO:0007669"/>
    <property type="project" value="TreeGrafter"/>
</dbReference>
<dbReference type="InterPro" id="IPR047543">
    <property type="entry name" value="Bbox1_RNF31-like"/>
</dbReference>
<dbReference type="PANTHER" id="PTHR16004:SF2">
    <property type="entry name" value="E3 UBIQUITIN-PROTEIN LIGASE LUBEL"/>
    <property type="match status" value="1"/>
</dbReference>
<dbReference type="AlphaFoldDB" id="A0A811UHH5"/>
<feature type="compositionally biased region" description="Basic and acidic residues" evidence="1">
    <location>
        <begin position="664"/>
        <end position="684"/>
    </location>
</feature>
<name>A0A811UHH5_CERCA</name>
<feature type="compositionally biased region" description="Low complexity" evidence="1">
    <location>
        <begin position="503"/>
        <end position="521"/>
    </location>
</feature>